<proteinExistence type="predicted"/>
<organism evidence="1 2">
    <name type="scientific">Rhodopirellula maiorica SM1</name>
    <dbReference type="NCBI Taxonomy" id="1265738"/>
    <lineage>
        <taxon>Bacteria</taxon>
        <taxon>Pseudomonadati</taxon>
        <taxon>Planctomycetota</taxon>
        <taxon>Planctomycetia</taxon>
        <taxon>Pirellulales</taxon>
        <taxon>Pirellulaceae</taxon>
        <taxon>Novipirellula</taxon>
    </lineage>
</organism>
<reference evidence="1 2" key="1">
    <citation type="journal article" date="2013" name="Mar. Genomics">
        <title>Expression of sulfatases in Rhodopirellula baltica and the diversity of sulfatases in the genus Rhodopirellula.</title>
        <authorList>
            <person name="Wegner C.E."/>
            <person name="Richter-Heitmann T."/>
            <person name="Klindworth A."/>
            <person name="Klockow C."/>
            <person name="Richter M."/>
            <person name="Achstetter T."/>
            <person name="Glockner F.O."/>
            <person name="Harder J."/>
        </authorList>
    </citation>
    <scope>NUCLEOTIDE SEQUENCE [LARGE SCALE GENOMIC DNA]</scope>
    <source>
        <strain evidence="1 2">SM1</strain>
    </source>
</reference>
<gene>
    <name evidence="1" type="ORF">RMSM_06109</name>
</gene>
<dbReference type="PATRIC" id="fig|1265738.3.peg.6093"/>
<comment type="caution">
    <text evidence="1">The sequence shown here is derived from an EMBL/GenBank/DDBJ whole genome shotgun (WGS) entry which is preliminary data.</text>
</comment>
<dbReference type="AlphaFoldDB" id="M5RD20"/>
<dbReference type="Proteomes" id="UP000011991">
    <property type="component" value="Unassembled WGS sequence"/>
</dbReference>
<sequence length="83" mass="9227">MMTSSFRDAFAELEQIAAAKRTAIMCSESVFWRCHRRLVSDYTVASSGTVHHIFPDGKIRPHTLTSEAVIKDSGDSPQVIYPA</sequence>
<evidence type="ECO:0000313" key="1">
    <source>
        <dbReference type="EMBL" id="EMI16966.1"/>
    </source>
</evidence>
<dbReference type="InterPro" id="IPR007438">
    <property type="entry name" value="DUF488"/>
</dbReference>
<dbReference type="PANTHER" id="PTHR39337:SF1">
    <property type="entry name" value="BLR5642 PROTEIN"/>
    <property type="match status" value="1"/>
</dbReference>
<accession>M5RD20</accession>
<keyword evidence="2" id="KW-1185">Reference proteome</keyword>
<dbReference type="Pfam" id="PF04343">
    <property type="entry name" value="DUF488"/>
    <property type="match status" value="1"/>
</dbReference>
<protein>
    <submittedName>
        <fullName evidence="1">Protein containing DUF1130</fullName>
    </submittedName>
</protein>
<dbReference type="EMBL" id="ANOG01000883">
    <property type="protein sequence ID" value="EMI16966.1"/>
    <property type="molecule type" value="Genomic_DNA"/>
</dbReference>
<dbReference type="PANTHER" id="PTHR39337">
    <property type="entry name" value="BLR5642 PROTEIN"/>
    <property type="match status" value="1"/>
</dbReference>
<evidence type="ECO:0000313" key="2">
    <source>
        <dbReference type="Proteomes" id="UP000011991"/>
    </source>
</evidence>
<name>M5RD20_9BACT</name>